<evidence type="ECO:0000313" key="4">
    <source>
        <dbReference type="Proteomes" id="UP000326611"/>
    </source>
</evidence>
<organism evidence="3 4">
    <name type="scientific">Pseudomonas fluorescens</name>
    <dbReference type="NCBI Taxonomy" id="294"/>
    <lineage>
        <taxon>Bacteria</taxon>
        <taxon>Pseudomonadati</taxon>
        <taxon>Pseudomonadota</taxon>
        <taxon>Gammaproteobacteria</taxon>
        <taxon>Pseudomonadales</taxon>
        <taxon>Pseudomonadaceae</taxon>
        <taxon>Pseudomonas</taxon>
    </lineage>
</organism>
<dbReference type="Pfam" id="PF17948">
    <property type="entry name" value="DnaT"/>
    <property type="match status" value="1"/>
</dbReference>
<evidence type="ECO:0000256" key="1">
    <source>
        <dbReference type="SAM" id="MobiDB-lite"/>
    </source>
</evidence>
<reference evidence="3 4" key="1">
    <citation type="submission" date="2019-09" db="EMBL/GenBank/DDBJ databases">
        <authorList>
            <person name="Chandra G."/>
            <person name="Truman W A."/>
        </authorList>
    </citation>
    <scope>NUCLEOTIDE SEQUENCE [LARGE SCALE GENOMIC DNA]</scope>
    <source>
        <strain evidence="3">PS918</strain>
    </source>
</reference>
<evidence type="ECO:0000313" key="3">
    <source>
        <dbReference type="EMBL" id="VVP89666.1"/>
    </source>
</evidence>
<dbReference type="OrthoDB" id="6107855at2"/>
<dbReference type="Gene3D" id="1.10.8.1180">
    <property type="match status" value="1"/>
</dbReference>
<dbReference type="EMBL" id="CABVIY010000004">
    <property type="protein sequence ID" value="VVP89666.1"/>
    <property type="molecule type" value="Genomic_DNA"/>
</dbReference>
<sequence length="249" mass="27653">MAGDWIKFELATMDKPEVCQIADLADIDQDAVVGKLMRVWAWFDQQTEKGNAPSVSKKLLDRSVGVTGFCEHMKSVGWMEETDGMISLPHFERHNGKTGKNRALTAKRVSNHKSKGNAGSVTSALPKEEKRREDQHNTPPASEPEFVDPNLPTEMTLDWAPNENLLKNYALRMALPVALFTTEAIGAFVCHYTASGRAETQAAWVSLLVKWIKRDNTSAAASNVRQFPPRRNVGPDFDDTTWADNLGAL</sequence>
<dbReference type="InterPro" id="IPR040480">
    <property type="entry name" value="DnaT_DNA_bind"/>
</dbReference>
<protein>
    <recommendedName>
        <fullName evidence="2">DnaT DNA-binding domain-containing protein</fullName>
    </recommendedName>
</protein>
<feature type="domain" description="DnaT DNA-binding" evidence="2">
    <location>
        <begin position="154"/>
        <end position="216"/>
    </location>
</feature>
<dbReference type="Proteomes" id="UP000326611">
    <property type="component" value="Unassembled WGS sequence"/>
</dbReference>
<gene>
    <name evidence="3" type="ORF">PS918_03108</name>
</gene>
<proteinExistence type="predicted"/>
<accession>A0A5E7STC8</accession>
<dbReference type="RefSeq" id="WP_150771146.1">
    <property type="nucleotide sequence ID" value="NZ_CABVIY010000004.1"/>
</dbReference>
<feature type="compositionally biased region" description="Basic and acidic residues" evidence="1">
    <location>
        <begin position="126"/>
        <end position="136"/>
    </location>
</feature>
<evidence type="ECO:0000259" key="2">
    <source>
        <dbReference type="Pfam" id="PF17948"/>
    </source>
</evidence>
<feature type="region of interest" description="Disordered" evidence="1">
    <location>
        <begin position="108"/>
        <end position="154"/>
    </location>
</feature>
<name>A0A5E7STC8_PSEFL</name>
<dbReference type="AlphaFoldDB" id="A0A5E7STC8"/>